<comment type="caution">
    <text evidence="7">The sequence shown here is derived from an EMBL/GenBank/DDBJ whole genome shotgun (WGS) entry which is preliminary data.</text>
</comment>
<evidence type="ECO:0000256" key="2">
    <source>
        <dbReference type="ARBA" id="ARBA00022692"/>
    </source>
</evidence>
<feature type="transmembrane region" description="Helical" evidence="5">
    <location>
        <begin position="6"/>
        <end position="22"/>
    </location>
</feature>
<feature type="transmembrane region" description="Helical" evidence="5">
    <location>
        <begin position="34"/>
        <end position="55"/>
    </location>
</feature>
<dbReference type="GO" id="GO:0016020">
    <property type="term" value="C:membrane"/>
    <property type="evidence" value="ECO:0007669"/>
    <property type="project" value="UniProtKB-SubCell"/>
</dbReference>
<reference evidence="7 8" key="1">
    <citation type="submission" date="2019-08" db="EMBL/GenBank/DDBJ databases">
        <authorList>
            <person name="Ye J."/>
        </authorList>
    </citation>
    <scope>NUCLEOTIDE SEQUENCE [LARGE SCALE GENOMIC DNA]</scope>
    <source>
        <strain evidence="7 8">TK008</strain>
    </source>
</reference>
<comment type="subcellular location">
    <subcellularLocation>
        <location evidence="1">Membrane</location>
        <topology evidence="1">Multi-pass membrane protein</topology>
    </subcellularLocation>
</comment>
<sequence length="226" mass="25046">MSGWAEFITAFIAFLAAHMIPMRPRLKSRLVTMLGRAGYILAFSLLSLGLLYWLLLAAGRAPYVEIWPQAIWQRWLVNIAMPLALLLSVLAVGRRNPFSFLGRADGFDPDRPGIIGLTRHPLMWALAIWAGAHLLANGDLAHVLLFGVMLAFALSGVIGAEIRARRSLPDFHMLARRTSLWPGAALISGRWRPRGAPSVMRLMIALLLWLLILQLHQPLIGVSPLP</sequence>
<feature type="domain" description="NnrU" evidence="6">
    <location>
        <begin position="7"/>
        <end position="224"/>
    </location>
</feature>
<accession>A0A5C6RVJ4</accession>
<evidence type="ECO:0000313" key="8">
    <source>
        <dbReference type="Proteomes" id="UP000321562"/>
    </source>
</evidence>
<dbReference type="AlphaFoldDB" id="A0A5C6RVJ4"/>
<organism evidence="7 8">
    <name type="scientific">Paracoccus aurantiacus</name>
    <dbReference type="NCBI Taxonomy" id="2599412"/>
    <lineage>
        <taxon>Bacteria</taxon>
        <taxon>Pseudomonadati</taxon>
        <taxon>Pseudomonadota</taxon>
        <taxon>Alphaproteobacteria</taxon>
        <taxon>Rhodobacterales</taxon>
        <taxon>Paracoccaceae</taxon>
        <taxon>Paracoccus</taxon>
    </lineage>
</organism>
<feature type="transmembrane region" description="Helical" evidence="5">
    <location>
        <begin position="114"/>
        <end position="134"/>
    </location>
</feature>
<dbReference type="InterPro" id="IPR009915">
    <property type="entry name" value="NnrU_dom"/>
</dbReference>
<evidence type="ECO:0000256" key="3">
    <source>
        <dbReference type="ARBA" id="ARBA00022989"/>
    </source>
</evidence>
<dbReference type="Pfam" id="PF07298">
    <property type="entry name" value="NnrU"/>
    <property type="match status" value="1"/>
</dbReference>
<evidence type="ECO:0000256" key="5">
    <source>
        <dbReference type="SAM" id="Phobius"/>
    </source>
</evidence>
<keyword evidence="3 5" id="KW-1133">Transmembrane helix</keyword>
<evidence type="ECO:0000256" key="4">
    <source>
        <dbReference type="ARBA" id="ARBA00023136"/>
    </source>
</evidence>
<dbReference type="RefSeq" id="WP_147100429.1">
    <property type="nucleotide sequence ID" value="NZ_JBHUFH010000001.1"/>
</dbReference>
<dbReference type="EMBL" id="VOPL01000008">
    <property type="protein sequence ID" value="TXB66388.1"/>
    <property type="molecule type" value="Genomic_DNA"/>
</dbReference>
<feature type="transmembrane region" description="Helical" evidence="5">
    <location>
        <begin position="140"/>
        <end position="160"/>
    </location>
</feature>
<keyword evidence="2 5" id="KW-0812">Transmembrane</keyword>
<evidence type="ECO:0000259" key="6">
    <source>
        <dbReference type="Pfam" id="PF07298"/>
    </source>
</evidence>
<keyword evidence="8" id="KW-1185">Reference proteome</keyword>
<dbReference type="Proteomes" id="UP000321562">
    <property type="component" value="Unassembled WGS sequence"/>
</dbReference>
<name>A0A5C6RVJ4_9RHOB</name>
<proteinExistence type="predicted"/>
<keyword evidence="4 5" id="KW-0472">Membrane</keyword>
<feature type="transmembrane region" description="Helical" evidence="5">
    <location>
        <begin position="199"/>
        <end position="216"/>
    </location>
</feature>
<feature type="transmembrane region" description="Helical" evidence="5">
    <location>
        <begin position="75"/>
        <end position="93"/>
    </location>
</feature>
<evidence type="ECO:0000313" key="7">
    <source>
        <dbReference type="EMBL" id="TXB66388.1"/>
    </source>
</evidence>
<evidence type="ECO:0000256" key="1">
    <source>
        <dbReference type="ARBA" id="ARBA00004141"/>
    </source>
</evidence>
<protein>
    <submittedName>
        <fullName evidence="7">NnrU family protein</fullName>
    </submittedName>
</protein>
<gene>
    <name evidence="7" type="ORF">FQV27_15865</name>
</gene>
<dbReference type="OrthoDB" id="7828645at2"/>